<dbReference type="Proteomes" id="UP000594263">
    <property type="component" value="Unplaced"/>
</dbReference>
<accession>A0A7N0TF61</accession>
<evidence type="ECO:0000313" key="1">
    <source>
        <dbReference type="EnsemblPlants" id="Kaladp0035s0008.1.v1.1.CDS.1"/>
    </source>
</evidence>
<dbReference type="AlphaFoldDB" id="A0A7N0TF61"/>
<name>A0A7N0TF61_KALFE</name>
<sequence length="134" mass="14923">MAQKEHFECTSGSSFQGACSIKDCCSRALLPQLKLLCLLKLNFNLFSTLLLKCTRGSSEFLLLLCISVLNRFFSFLASSQLYQKSLFIIGGDQSPPSSSSNQSNSYFTAKVLQVLLEKILFITSRPRVHSKTNV</sequence>
<reference evidence="1" key="1">
    <citation type="submission" date="2021-01" db="UniProtKB">
        <authorList>
            <consortium name="EnsemblPlants"/>
        </authorList>
    </citation>
    <scope>IDENTIFICATION</scope>
</reference>
<proteinExistence type="predicted"/>
<protein>
    <submittedName>
        <fullName evidence="1">Uncharacterized protein</fullName>
    </submittedName>
</protein>
<organism evidence="1 2">
    <name type="scientific">Kalanchoe fedtschenkoi</name>
    <name type="common">Lavender scallops</name>
    <name type="synonym">South American air plant</name>
    <dbReference type="NCBI Taxonomy" id="63787"/>
    <lineage>
        <taxon>Eukaryota</taxon>
        <taxon>Viridiplantae</taxon>
        <taxon>Streptophyta</taxon>
        <taxon>Embryophyta</taxon>
        <taxon>Tracheophyta</taxon>
        <taxon>Spermatophyta</taxon>
        <taxon>Magnoliopsida</taxon>
        <taxon>eudicotyledons</taxon>
        <taxon>Gunneridae</taxon>
        <taxon>Pentapetalae</taxon>
        <taxon>Saxifragales</taxon>
        <taxon>Crassulaceae</taxon>
        <taxon>Kalanchoe</taxon>
    </lineage>
</organism>
<keyword evidence="2" id="KW-1185">Reference proteome</keyword>
<dbReference type="EnsemblPlants" id="Kaladp0035s0008.1.v1.1">
    <property type="protein sequence ID" value="Kaladp0035s0008.1.v1.1.CDS.1"/>
    <property type="gene ID" value="Kaladp0035s0008.v1.1"/>
</dbReference>
<dbReference type="Gramene" id="Kaladp0035s0008.1.v1.1">
    <property type="protein sequence ID" value="Kaladp0035s0008.1.v1.1.CDS.1"/>
    <property type="gene ID" value="Kaladp0035s0008.v1.1"/>
</dbReference>
<evidence type="ECO:0000313" key="2">
    <source>
        <dbReference type="Proteomes" id="UP000594263"/>
    </source>
</evidence>